<comment type="caution">
    <text evidence="1">The sequence shown here is derived from an EMBL/GenBank/DDBJ whole genome shotgun (WGS) entry which is preliminary data.</text>
</comment>
<evidence type="ECO:0000313" key="1">
    <source>
        <dbReference type="EMBL" id="MCD1119094.1"/>
    </source>
</evidence>
<dbReference type="AlphaFoldDB" id="A0A9Q3V5C9"/>
<keyword evidence="2" id="KW-1185">Reference proteome</keyword>
<protein>
    <submittedName>
        <fullName evidence="1">Uncharacterized protein</fullName>
    </submittedName>
</protein>
<name>A0A9Q3V5C9_9FLAO</name>
<dbReference type="EMBL" id="JAJNAY010000003">
    <property type="protein sequence ID" value="MCD1119094.1"/>
    <property type="molecule type" value="Genomic_DNA"/>
</dbReference>
<evidence type="ECO:0000313" key="2">
    <source>
        <dbReference type="Proteomes" id="UP001108025"/>
    </source>
</evidence>
<proteinExistence type="predicted"/>
<dbReference type="Proteomes" id="UP001108025">
    <property type="component" value="Unassembled WGS sequence"/>
</dbReference>
<reference evidence="1" key="1">
    <citation type="submission" date="2021-11" db="EMBL/GenBank/DDBJ databases">
        <title>Description of novel Chryseobacterium species.</title>
        <authorList>
            <person name="Saticioglu I.B."/>
            <person name="Ay H."/>
            <person name="Altun S."/>
            <person name="Duman M."/>
        </authorList>
    </citation>
    <scope>NUCLEOTIDE SEQUENCE</scope>
    <source>
        <strain evidence="1">C-17</strain>
    </source>
</reference>
<organism evidence="1 2">
    <name type="scientific">Chryseobacterium turcicum</name>
    <dbReference type="NCBI Taxonomy" id="2898076"/>
    <lineage>
        <taxon>Bacteria</taxon>
        <taxon>Pseudomonadati</taxon>
        <taxon>Bacteroidota</taxon>
        <taxon>Flavobacteriia</taxon>
        <taxon>Flavobacteriales</taxon>
        <taxon>Weeksellaceae</taxon>
        <taxon>Chryseobacterium group</taxon>
        <taxon>Chryseobacterium</taxon>
    </lineage>
</organism>
<dbReference type="RefSeq" id="WP_034751552.1">
    <property type="nucleotide sequence ID" value="NZ_JAJNAY010000003.1"/>
</dbReference>
<accession>A0A9Q3V5C9</accession>
<gene>
    <name evidence="1" type="ORF">LO744_19810</name>
</gene>
<sequence>MNKKQSSDGLSKIASETLKNANASDISKSLAGSVLSQSHTNNQTSGNMESVASKVLQSNKYSELTKSLAASVLSQSNGKK</sequence>